<dbReference type="PANTHER" id="PTHR11552">
    <property type="entry name" value="GLUCOSE-METHANOL-CHOLINE GMC OXIDOREDUCTASE"/>
    <property type="match status" value="1"/>
</dbReference>
<dbReference type="InterPro" id="IPR007867">
    <property type="entry name" value="GMC_OxRtase_C"/>
</dbReference>
<evidence type="ECO:0000256" key="1">
    <source>
        <dbReference type="ARBA" id="ARBA00010790"/>
    </source>
</evidence>
<dbReference type="AlphaFoldDB" id="A0A1V8SPC4"/>
<organism evidence="3 4">
    <name type="scientific">Cryoendolithus antarcticus</name>
    <dbReference type="NCBI Taxonomy" id="1507870"/>
    <lineage>
        <taxon>Eukaryota</taxon>
        <taxon>Fungi</taxon>
        <taxon>Dikarya</taxon>
        <taxon>Ascomycota</taxon>
        <taxon>Pezizomycotina</taxon>
        <taxon>Dothideomycetes</taxon>
        <taxon>Dothideomycetidae</taxon>
        <taxon>Cladosporiales</taxon>
        <taxon>Cladosporiaceae</taxon>
        <taxon>Cryoendolithus</taxon>
    </lineage>
</organism>
<evidence type="ECO:0000313" key="4">
    <source>
        <dbReference type="Proteomes" id="UP000192596"/>
    </source>
</evidence>
<dbReference type="InterPro" id="IPR012132">
    <property type="entry name" value="GMC_OxRdtase"/>
</dbReference>
<dbReference type="PROSITE" id="PS00624">
    <property type="entry name" value="GMC_OXRED_2"/>
    <property type="match status" value="1"/>
</dbReference>
<accession>A0A1V8SPC4</accession>
<evidence type="ECO:0000259" key="2">
    <source>
        <dbReference type="PROSITE" id="PS00624"/>
    </source>
</evidence>
<proteinExistence type="inferred from homology"/>
<dbReference type="Pfam" id="PF05199">
    <property type="entry name" value="GMC_oxred_C"/>
    <property type="match status" value="1"/>
</dbReference>
<dbReference type="PANTHER" id="PTHR11552:SF78">
    <property type="entry name" value="GLUCOSE-METHANOL-CHOLINE OXIDOREDUCTASE N-TERMINAL DOMAIN-CONTAINING PROTEIN"/>
    <property type="match status" value="1"/>
</dbReference>
<dbReference type="InterPro" id="IPR000172">
    <property type="entry name" value="GMC_OxRdtase_N"/>
</dbReference>
<dbReference type="GO" id="GO:0050660">
    <property type="term" value="F:flavin adenine dinucleotide binding"/>
    <property type="evidence" value="ECO:0007669"/>
    <property type="project" value="InterPro"/>
</dbReference>
<dbReference type="STRING" id="1507870.A0A1V8SPC4"/>
<gene>
    <name evidence="3" type="ORF">B0A48_13518</name>
</gene>
<dbReference type="InParanoid" id="A0A1V8SPC4"/>
<dbReference type="Gene3D" id="3.30.560.10">
    <property type="entry name" value="Glucose Oxidase, domain 3"/>
    <property type="match status" value="1"/>
</dbReference>
<keyword evidence="4" id="KW-1185">Reference proteome</keyword>
<dbReference type="SUPFAM" id="SSF54373">
    <property type="entry name" value="FAD-linked reductases, C-terminal domain"/>
    <property type="match status" value="1"/>
</dbReference>
<sequence>MASSSLSLESTGPKYAIHKPQYTFAKETAADMGLYTKLPEDLQEVDVIIAGGGLAGCVVAGRLAEADPDLSILIIEQGPNNYAVPDIVHPGLFPRNLHPNSKHTLFWQGNQSEVLANRRPIVPSGGTLGGGSSVNWMVYTRAARSDYDAFDAPGWSADELYPFLKKFESYQGKGSKDHHGFEGPIGVSSGTFRGKRGEDAFIEAATAVGYTEFEDLQNLDKNHGTERWLRYVAPNGRRSDAAHGYIHPKLRSGDFPNLHVLVEKQVVRVLFDENKKAVGVEYQTNARFQANPEMQVALQAPKTVRARRLVVCSAGANGTPLILERSGVGNAQILEKAGVKVVEDLPGVGHDYQDHHLTLYAYRTNLTKRETLNGFLDGGIDIQEAIRNNDELLGWNSMDASGKFRPTEAEVEALGPEFKAAWEKDFKDKPDKPLMIIALYLAYFADHSSLPDDSQYVSMANWTAYPYSRGHIHITGPGLLDPIDFDVGYLKDDNDIDLKKHIWAYKLQREMWRRMPIFRGELATSHPKFPEGSKAAVIEKADGPIFDGEKRIEYTAEDEKAIEQKIREIVSTTWHSLGTCKIASREKMGVVDPTLSVHGVTGLKLADLSVPPHNVGANTGNTAYVVGERAADLFIKELGLGQQARVDSPVDDGQAKGYSPVADEQAKEVGIVSLFNGDDKKNKQLPKTTSAEVRAFLLDFDKVPSWTQTSRLIKNLVVHRSGSQEIVAGIDAEEGDIINVLSAQVGWADATIYINTATHFGYQGGAYGFKAQHWWEFLPLDPRDASKTRFRHCERMSGWSAFLFWPRSPLHSWLKGLFDGFDKELKAAVEEQNSSS</sequence>
<dbReference type="GO" id="GO:0016614">
    <property type="term" value="F:oxidoreductase activity, acting on CH-OH group of donors"/>
    <property type="evidence" value="ECO:0007669"/>
    <property type="project" value="InterPro"/>
</dbReference>
<dbReference type="InterPro" id="IPR036188">
    <property type="entry name" value="FAD/NAD-bd_sf"/>
</dbReference>
<reference evidence="4" key="1">
    <citation type="submission" date="2017-03" db="EMBL/GenBank/DDBJ databases">
        <title>Genomes of endolithic fungi from Antarctica.</title>
        <authorList>
            <person name="Coleine C."/>
            <person name="Masonjones S."/>
            <person name="Stajich J.E."/>
        </authorList>
    </citation>
    <scope>NUCLEOTIDE SEQUENCE [LARGE SCALE GENOMIC DNA]</scope>
    <source>
        <strain evidence="4">CCFEE 5527</strain>
    </source>
</reference>
<dbReference type="SUPFAM" id="SSF51905">
    <property type="entry name" value="FAD/NAD(P)-binding domain"/>
    <property type="match status" value="1"/>
</dbReference>
<dbReference type="Proteomes" id="UP000192596">
    <property type="component" value="Unassembled WGS sequence"/>
</dbReference>
<comment type="similarity">
    <text evidence="1">Belongs to the GMC oxidoreductase family.</text>
</comment>
<dbReference type="EMBL" id="NAJO01000033">
    <property type="protein sequence ID" value="OQO00831.1"/>
    <property type="molecule type" value="Genomic_DNA"/>
</dbReference>
<feature type="domain" description="Glucose-methanol-choline oxidoreductase N-terminal" evidence="2">
    <location>
        <begin position="315"/>
        <end position="329"/>
    </location>
</feature>
<protein>
    <recommendedName>
        <fullName evidence="2">Glucose-methanol-choline oxidoreductase N-terminal domain-containing protein</fullName>
    </recommendedName>
</protein>
<name>A0A1V8SPC4_9PEZI</name>
<evidence type="ECO:0000313" key="3">
    <source>
        <dbReference type="EMBL" id="OQO00831.1"/>
    </source>
</evidence>
<dbReference type="Gene3D" id="3.50.50.60">
    <property type="entry name" value="FAD/NAD(P)-binding domain"/>
    <property type="match status" value="1"/>
</dbReference>
<dbReference type="Pfam" id="PF00732">
    <property type="entry name" value="GMC_oxred_N"/>
    <property type="match status" value="1"/>
</dbReference>
<comment type="caution">
    <text evidence="3">The sequence shown here is derived from an EMBL/GenBank/DDBJ whole genome shotgun (WGS) entry which is preliminary data.</text>
</comment>
<dbReference type="OrthoDB" id="269227at2759"/>